<gene>
    <name evidence="4" type="ORF">DFO77_10632</name>
</gene>
<dbReference type="Pfam" id="PF20732">
    <property type="entry name" value="NamZ_C"/>
    <property type="match status" value="1"/>
</dbReference>
<evidence type="ECO:0000259" key="3">
    <source>
        <dbReference type="Pfam" id="PF20732"/>
    </source>
</evidence>
<dbReference type="PANTHER" id="PTHR42915:SF1">
    <property type="entry name" value="PEPTIDOGLYCAN BETA-N-ACETYLMURAMIDASE NAMZ"/>
    <property type="match status" value="1"/>
</dbReference>
<comment type="caution">
    <text evidence="4">The sequence shown here is derived from an EMBL/GenBank/DDBJ whole genome shotgun (WGS) entry which is preliminary data.</text>
</comment>
<dbReference type="InterPro" id="IPR008302">
    <property type="entry name" value="NamZ"/>
</dbReference>
<evidence type="ECO:0000256" key="1">
    <source>
        <dbReference type="SAM" id="SignalP"/>
    </source>
</evidence>
<dbReference type="Gene3D" id="3.90.1150.140">
    <property type="match status" value="1"/>
</dbReference>
<reference evidence="4 5" key="1">
    <citation type="submission" date="2018-07" db="EMBL/GenBank/DDBJ databases">
        <title>Freshwater and sediment microbial communities from various areas in North America, analyzing microbe dynamics in response to fracking.</title>
        <authorList>
            <person name="Lamendella R."/>
        </authorList>
    </citation>
    <scope>NUCLEOTIDE SEQUENCE [LARGE SCALE GENOMIC DNA]</scope>
    <source>
        <strain evidence="4 5">160A</strain>
    </source>
</reference>
<feature type="signal peptide" evidence="1">
    <location>
        <begin position="1"/>
        <end position="18"/>
    </location>
</feature>
<dbReference type="PIRSF" id="PIRSF016719">
    <property type="entry name" value="UCP016719"/>
    <property type="match status" value="1"/>
</dbReference>
<evidence type="ECO:0000259" key="2">
    <source>
        <dbReference type="Pfam" id="PF07075"/>
    </source>
</evidence>
<keyword evidence="1" id="KW-0732">Signal</keyword>
<dbReference type="InterPro" id="IPR048502">
    <property type="entry name" value="NamZ_N"/>
</dbReference>
<keyword evidence="5" id="KW-1185">Reference proteome</keyword>
<name>A0A2T0XLQ8_9BACT</name>
<evidence type="ECO:0000313" key="4">
    <source>
        <dbReference type="EMBL" id="RCW37340.1"/>
    </source>
</evidence>
<dbReference type="EMBL" id="QPIZ01000006">
    <property type="protein sequence ID" value="RCW37340.1"/>
    <property type="molecule type" value="Genomic_DNA"/>
</dbReference>
<dbReference type="Pfam" id="PF07075">
    <property type="entry name" value="NamZ_N"/>
    <property type="match status" value="1"/>
</dbReference>
<feature type="chain" id="PRO_5030056663" evidence="1">
    <location>
        <begin position="19"/>
        <end position="407"/>
    </location>
</feature>
<dbReference type="STRING" id="1168289.GCA_000259075_03961"/>
<protein>
    <submittedName>
        <fullName evidence="4">Uncharacterized protein YbbC (DUF1343 family)</fullName>
    </submittedName>
</protein>
<feature type="domain" description="Peptidoglycan beta-N-acetylmuramidase NamZ N-terminal" evidence="2">
    <location>
        <begin position="41"/>
        <end position="245"/>
    </location>
</feature>
<dbReference type="GO" id="GO:0033922">
    <property type="term" value="F:peptidoglycan beta-N-acetylmuramidase activity"/>
    <property type="evidence" value="ECO:0007669"/>
    <property type="project" value="InterPro"/>
</dbReference>
<dbReference type="OrthoDB" id="9801061at2"/>
<sequence length="407" mass="45921">MRLYTLLLALSVIFCTQAQVKTGIEILEIQNFAPLKGKKAGLITNPTGVNSHLKSTVDILHEAKNVELVALYGPEHGVRGNIAAGEKVENEKDPTTGIPIFSLYGKTRKPTPEMLKGIDILVYDIQDIGSRSYTFISTLGLAMEAAAENNIEFMVLDRPNPLGGNKFEGVITEPEFTSFVSQFPITYVHGFTVGELATYLNDQKLLKNGIQCDLTVIQMEGWKRDMNFEETGLPWVMSSPHIPHAHSTYYYPASGILGELYVYNIGVGYTLPFQLFGADWLDANELTKKLQALELPGVMFRPVYFKPYYSTYKGEEIEGVQVHLTDIEKAPLSLIQFYVLQEAYKLNPEKNVFKMCDPSRLGMFDKVCGTDKVRKAFEKDFKVKDIIDLWTQDVKNFKEEAEKSFLY</sequence>
<dbReference type="Gene3D" id="3.40.50.12170">
    <property type="entry name" value="Uncharacterised protein PF07075, DUF1343"/>
    <property type="match status" value="1"/>
</dbReference>
<evidence type="ECO:0000313" key="5">
    <source>
        <dbReference type="Proteomes" id="UP000252733"/>
    </source>
</evidence>
<dbReference type="InterPro" id="IPR048503">
    <property type="entry name" value="NamZ_C"/>
</dbReference>
<organism evidence="4 5">
    <name type="scientific">Marinilabilia salmonicolor</name>
    <dbReference type="NCBI Taxonomy" id="989"/>
    <lineage>
        <taxon>Bacteria</taxon>
        <taxon>Pseudomonadati</taxon>
        <taxon>Bacteroidota</taxon>
        <taxon>Bacteroidia</taxon>
        <taxon>Marinilabiliales</taxon>
        <taxon>Marinilabiliaceae</taxon>
        <taxon>Marinilabilia</taxon>
    </lineage>
</organism>
<accession>A0A2T0XLQ8</accession>
<proteinExistence type="predicted"/>
<feature type="domain" description="Peptidoglycan beta-N-acetylmuramidase NamZ C-terminal" evidence="3">
    <location>
        <begin position="250"/>
        <end position="407"/>
    </location>
</feature>
<dbReference type="Proteomes" id="UP000252733">
    <property type="component" value="Unassembled WGS sequence"/>
</dbReference>
<dbReference type="PANTHER" id="PTHR42915">
    <property type="entry name" value="HYPOTHETICAL 460 KDA PROTEIN IN FEUA-SIGW INTERGENIC REGION [PRECURSOR]"/>
    <property type="match status" value="1"/>
</dbReference>
<dbReference type="AlphaFoldDB" id="A0A2T0XLQ8"/>
<dbReference type="RefSeq" id="WP_106153217.1">
    <property type="nucleotide sequence ID" value="NZ_PVTS01000008.1"/>
</dbReference>